<dbReference type="InParanoid" id="A0A7X0JWB1"/>
<comment type="caution">
    <text evidence="1">The sequence shown here is derived from an EMBL/GenBank/DDBJ whole genome shotgun (WGS) entry which is preliminary data.</text>
</comment>
<dbReference type="AlphaFoldDB" id="A0A7X0JWB1"/>
<sequence length="33" mass="3776">MLSRVMILVGLEDILLVLLCQAMWSDLPLERFG</sequence>
<proteinExistence type="predicted"/>
<protein>
    <submittedName>
        <fullName evidence="1">Uncharacterized protein</fullName>
    </submittedName>
</protein>
<accession>A0A7X0JWB1</accession>
<gene>
    <name evidence="1" type="ORF">HNR48_003689</name>
</gene>
<dbReference type="Proteomes" id="UP000528457">
    <property type="component" value="Unassembled WGS sequence"/>
</dbReference>
<name>A0A7X0JWB1_9GAMM</name>
<keyword evidence="2" id="KW-1185">Reference proteome</keyword>
<reference evidence="1 2" key="1">
    <citation type="submission" date="2020-08" db="EMBL/GenBank/DDBJ databases">
        <title>Genomic Encyclopedia of Type Strains, Phase IV (KMG-IV): sequencing the most valuable type-strain genomes for metagenomic binning, comparative biology and taxonomic classification.</title>
        <authorList>
            <person name="Goeker M."/>
        </authorList>
    </citation>
    <scope>NUCLEOTIDE SEQUENCE [LARGE SCALE GENOMIC DNA]</scope>
    <source>
        <strain evidence="1 2">DSM 22368</strain>
    </source>
</reference>
<organism evidence="1 2">
    <name type="scientific">Pseudoteredinibacter isoporae</name>
    <dbReference type="NCBI Taxonomy" id="570281"/>
    <lineage>
        <taxon>Bacteria</taxon>
        <taxon>Pseudomonadati</taxon>
        <taxon>Pseudomonadota</taxon>
        <taxon>Gammaproteobacteria</taxon>
        <taxon>Cellvibrionales</taxon>
        <taxon>Cellvibrionaceae</taxon>
        <taxon>Pseudoteredinibacter</taxon>
    </lineage>
</organism>
<dbReference type="EMBL" id="JACHHT010000003">
    <property type="protein sequence ID" value="MBB6523387.1"/>
    <property type="molecule type" value="Genomic_DNA"/>
</dbReference>
<evidence type="ECO:0000313" key="1">
    <source>
        <dbReference type="EMBL" id="MBB6523387.1"/>
    </source>
</evidence>
<evidence type="ECO:0000313" key="2">
    <source>
        <dbReference type="Proteomes" id="UP000528457"/>
    </source>
</evidence>